<name>A0ABM3RTE4_SPIOL</name>
<keyword evidence="3" id="KW-1185">Reference proteome</keyword>
<gene>
    <name evidence="4" type="primary">LOC110802490</name>
</gene>
<keyword evidence="2" id="KW-1133">Transmembrane helix</keyword>
<keyword evidence="2" id="KW-0812">Transmembrane</keyword>
<organism evidence="3 4">
    <name type="scientific">Spinacia oleracea</name>
    <name type="common">Spinach</name>
    <dbReference type="NCBI Taxonomy" id="3562"/>
    <lineage>
        <taxon>Eukaryota</taxon>
        <taxon>Viridiplantae</taxon>
        <taxon>Streptophyta</taxon>
        <taxon>Embryophyta</taxon>
        <taxon>Tracheophyta</taxon>
        <taxon>Spermatophyta</taxon>
        <taxon>Magnoliopsida</taxon>
        <taxon>eudicotyledons</taxon>
        <taxon>Gunneridae</taxon>
        <taxon>Pentapetalae</taxon>
        <taxon>Caryophyllales</taxon>
        <taxon>Chenopodiaceae</taxon>
        <taxon>Chenopodioideae</taxon>
        <taxon>Anserineae</taxon>
        <taxon>Spinacia</taxon>
    </lineage>
</organism>
<feature type="region of interest" description="Disordered" evidence="1">
    <location>
        <begin position="32"/>
        <end position="65"/>
    </location>
</feature>
<evidence type="ECO:0000313" key="3">
    <source>
        <dbReference type="Proteomes" id="UP000813463"/>
    </source>
</evidence>
<protein>
    <submittedName>
        <fullName evidence="4">Uncharacterized protein isoform X1</fullName>
    </submittedName>
</protein>
<sequence>MTPSNTAHPTSPALSSAALPCIPISLPLAATPTPLHHTTTTLPPPKPNLRPEPPRNTPLTFPASSSVRTSLSLLLTDATPHNHHYHRCPPPQPCGIEPPQPIHLFPPSSLLLLFEPSSIHAFLSQKTKPSFILKIRFCFLKPIIELGQNLTIWALAFSLLLLIISKIDRLLLHQLRFLQFLRLCDFPSFNSSARLRRASLRHCVVEC</sequence>
<accession>A0ABM3RTE4</accession>
<feature type="transmembrane region" description="Helical" evidence="2">
    <location>
        <begin position="150"/>
        <end position="172"/>
    </location>
</feature>
<dbReference type="Proteomes" id="UP000813463">
    <property type="component" value="Chromosome 4"/>
</dbReference>
<dbReference type="GeneID" id="110802490"/>
<evidence type="ECO:0000256" key="2">
    <source>
        <dbReference type="SAM" id="Phobius"/>
    </source>
</evidence>
<evidence type="ECO:0000313" key="4">
    <source>
        <dbReference type="RefSeq" id="XP_056698893.1"/>
    </source>
</evidence>
<reference evidence="4" key="2">
    <citation type="submission" date="2025-08" db="UniProtKB">
        <authorList>
            <consortium name="RefSeq"/>
        </authorList>
    </citation>
    <scope>IDENTIFICATION</scope>
    <source>
        <tissue evidence="4">Leaf</tissue>
    </source>
</reference>
<proteinExistence type="predicted"/>
<feature type="compositionally biased region" description="Pro residues" evidence="1">
    <location>
        <begin position="42"/>
        <end position="56"/>
    </location>
</feature>
<dbReference type="RefSeq" id="XP_056698893.1">
    <property type="nucleotide sequence ID" value="XM_056842915.1"/>
</dbReference>
<evidence type="ECO:0000256" key="1">
    <source>
        <dbReference type="SAM" id="MobiDB-lite"/>
    </source>
</evidence>
<reference evidence="3" key="1">
    <citation type="journal article" date="2021" name="Nat. Commun.">
        <title>Genomic analyses provide insights into spinach domestication and the genetic basis of agronomic traits.</title>
        <authorList>
            <person name="Cai X."/>
            <person name="Sun X."/>
            <person name="Xu C."/>
            <person name="Sun H."/>
            <person name="Wang X."/>
            <person name="Ge C."/>
            <person name="Zhang Z."/>
            <person name="Wang Q."/>
            <person name="Fei Z."/>
            <person name="Jiao C."/>
            <person name="Wang Q."/>
        </authorList>
    </citation>
    <scope>NUCLEOTIDE SEQUENCE [LARGE SCALE GENOMIC DNA]</scope>
    <source>
        <strain evidence="3">cv. Varoflay</strain>
    </source>
</reference>
<keyword evidence="2" id="KW-0472">Membrane</keyword>
<feature type="compositionally biased region" description="Low complexity" evidence="1">
    <location>
        <begin position="32"/>
        <end position="41"/>
    </location>
</feature>